<evidence type="ECO:0000256" key="4">
    <source>
        <dbReference type="ARBA" id="ARBA00012839"/>
    </source>
</evidence>
<dbReference type="InterPro" id="IPR032421">
    <property type="entry name" value="PMT_4TMC"/>
</dbReference>
<evidence type="ECO:0000256" key="6">
    <source>
        <dbReference type="ARBA" id="ARBA00022679"/>
    </source>
</evidence>
<dbReference type="Proteomes" id="UP000278143">
    <property type="component" value="Unassembled WGS sequence"/>
</dbReference>
<dbReference type="InterPro" id="IPR003342">
    <property type="entry name" value="ArnT-like_N"/>
</dbReference>
<dbReference type="GO" id="GO:0004169">
    <property type="term" value="F:dolichyl-phosphate-mannose-protein mannosyltransferase activity"/>
    <property type="evidence" value="ECO:0007669"/>
    <property type="project" value="UniProtKB-UniRule"/>
</dbReference>
<dbReference type="InterPro" id="IPR016093">
    <property type="entry name" value="MIR_motif"/>
</dbReference>
<evidence type="ECO:0000256" key="10">
    <source>
        <dbReference type="ARBA" id="ARBA00022989"/>
    </source>
</evidence>
<keyword evidence="6 14" id="KW-0808">Transferase</keyword>
<evidence type="ECO:0000256" key="13">
    <source>
        <dbReference type="ARBA" id="ARBA00045102"/>
    </source>
</evidence>
<proteinExistence type="inferred from homology"/>
<keyword evidence="10 14" id="KW-1133">Transmembrane helix</keyword>
<feature type="transmembrane region" description="Helical" evidence="14">
    <location>
        <begin position="423"/>
        <end position="442"/>
    </location>
</feature>
<dbReference type="SUPFAM" id="SSF82109">
    <property type="entry name" value="MIR domain"/>
    <property type="match status" value="1"/>
</dbReference>
<feature type="transmembrane region" description="Helical" evidence="14">
    <location>
        <begin position="6"/>
        <end position="35"/>
    </location>
</feature>
<keyword evidence="9 14" id="KW-0256">Endoplasmic reticulum</keyword>
<feature type="non-terminal residue" evidence="16">
    <location>
        <position position="1"/>
    </location>
</feature>
<dbReference type="Pfam" id="PF02366">
    <property type="entry name" value="PMT"/>
    <property type="match status" value="1"/>
</dbReference>
<dbReference type="InterPro" id="IPR036300">
    <property type="entry name" value="MIR_dom_sf"/>
</dbReference>
<dbReference type="Pfam" id="PF02815">
    <property type="entry name" value="MIR"/>
    <property type="match status" value="1"/>
</dbReference>
<keyword evidence="11 14" id="KW-0472">Membrane</keyword>
<comment type="catalytic activity">
    <reaction evidence="12 14">
        <text>a di-trans,poly-cis-dolichyl beta-D-mannosyl phosphate + L-threonyl-[protein] = 3-O-(alpha-D-mannosyl)-L-threonyl-[protein] + a di-trans,poly-cis-dolichyl phosphate + H(+)</text>
        <dbReference type="Rhea" id="RHEA:53396"/>
        <dbReference type="Rhea" id="RHEA-COMP:11060"/>
        <dbReference type="Rhea" id="RHEA-COMP:13547"/>
        <dbReference type="Rhea" id="RHEA-COMP:19498"/>
        <dbReference type="Rhea" id="RHEA-COMP:19501"/>
        <dbReference type="ChEBI" id="CHEBI:15378"/>
        <dbReference type="ChEBI" id="CHEBI:30013"/>
        <dbReference type="ChEBI" id="CHEBI:57683"/>
        <dbReference type="ChEBI" id="CHEBI:58211"/>
        <dbReference type="ChEBI" id="CHEBI:137323"/>
        <dbReference type="EC" id="2.4.1.109"/>
    </reaction>
</comment>
<keyword evidence="7 14" id="KW-0812">Transmembrane</keyword>
<evidence type="ECO:0000313" key="16">
    <source>
        <dbReference type="EMBL" id="RKP25196.1"/>
    </source>
</evidence>
<evidence type="ECO:0000256" key="3">
    <source>
        <dbReference type="ARBA" id="ARBA00007222"/>
    </source>
</evidence>
<gene>
    <name evidence="16" type="ORF">SYNPS1DRAFT_16031</name>
</gene>
<dbReference type="Gene3D" id="2.80.10.50">
    <property type="match status" value="1"/>
</dbReference>
<feature type="transmembrane region" description="Helical" evidence="14">
    <location>
        <begin position="383"/>
        <end position="402"/>
    </location>
</feature>
<name>A0A4P9YYK6_9FUNG</name>
<comment type="subcellular location">
    <subcellularLocation>
        <location evidence="1 14">Endoplasmic reticulum membrane</location>
        <topology evidence="1 14">Multi-pass membrane protein</topology>
    </subcellularLocation>
</comment>
<keyword evidence="8" id="KW-0677">Repeat</keyword>
<evidence type="ECO:0000256" key="1">
    <source>
        <dbReference type="ARBA" id="ARBA00004477"/>
    </source>
</evidence>
<evidence type="ECO:0000256" key="2">
    <source>
        <dbReference type="ARBA" id="ARBA00004922"/>
    </source>
</evidence>
<organism evidence="16 17">
    <name type="scientific">Syncephalis pseudoplumigaleata</name>
    <dbReference type="NCBI Taxonomy" id="1712513"/>
    <lineage>
        <taxon>Eukaryota</taxon>
        <taxon>Fungi</taxon>
        <taxon>Fungi incertae sedis</taxon>
        <taxon>Zoopagomycota</taxon>
        <taxon>Zoopagomycotina</taxon>
        <taxon>Zoopagomycetes</taxon>
        <taxon>Zoopagales</taxon>
        <taxon>Piptocephalidaceae</taxon>
        <taxon>Syncephalis</taxon>
    </lineage>
</organism>
<dbReference type="SMART" id="SM00472">
    <property type="entry name" value="MIR"/>
    <property type="match status" value="3"/>
</dbReference>
<dbReference type="InterPro" id="IPR027005">
    <property type="entry name" value="PMT-like"/>
</dbReference>
<evidence type="ECO:0000256" key="12">
    <source>
        <dbReference type="ARBA" id="ARBA00045085"/>
    </source>
</evidence>
<dbReference type="Pfam" id="PF16192">
    <property type="entry name" value="PMT_4TMC"/>
    <property type="match status" value="1"/>
</dbReference>
<feature type="transmembrane region" description="Helical" evidence="14">
    <location>
        <begin position="448"/>
        <end position="468"/>
    </location>
</feature>
<dbReference type="PANTHER" id="PTHR10050">
    <property type="entry name" value="DOLICHYL-PHOSPHATE-MANNOSE--PROTEIN MANNOSYLTRANSFERASE"/>
    <property type="match status" value="1"/>
</dbReference>
<evidence type="ECO:0000256" key="7">
    <source>
        <dbReference type="ARBA" id="ARBA00022692"/>
    </source>
</evidence>
<comment type="catalytic activity">
    <reaction evidence="13 14">
        <text>a di-trans,poly-cis-dolichyl beta-D-mannosyl phosphate + L-seryl-[protein] = 3-O-(alpha-D-mannosyl)-L-seryl-[protein] + a di-trans,poly-cis-dolichyl phosphate + H(+)</text>
        <dbReference type="Rhea" id="RHEA:17377"/>
        <dbReference type="Rhea" id="RHEA-COMP:9863"/>
        <dbReference type="Rhea" id="RHEA-COMP:13546"/>
        <dbReference type="Rhea" id="RHEA-COMP:19498"/>
        <dbReference type="Rhea" id="RHEA-COMP:19501"/>
        <dbReference type="ChEBI" id="CHEBI:15378"/>
        <dbReference type="ChEBI" id="CHEBI:29999"/>
        <dbReference type="ChEBI" id="CHEBI:57683"/>
        <dbReference type="ChEBI" id="CHEBI:58211"/>
        <dbReference type="ChEBI" id="CHEBI:137321"/>
        <dbReference type="EC" id="2.4.1.109"/>
    </reaction>
</comment>
<dbReference type="PROSITE" id="PS50919">
    <property type="entry name" value="MIR"/>
    <property type="match status" value="3"/>
</dbReference>
<dbReference type="GO" id="GO:0005789">
    <property type="term" value="C:endoplasmic reticulum membrane"/>
    <property type="evidence" value="ECO:0007669"/>
    <property type="project" value="UniProtKB-SubCell"/>
</dbReference>
<keyword evidence="5 14" id="KW-0328">Glycosyltransferase</keyword>
<evidence type="ECO:0000313" key="17">
    <source>
        <dbReference type="Proteomes" id="UP000278143"/>
    </source>
</evidence>
<dbReference type="OrthoDB" id="292747at2759"/>
<comment type="caution">
    <text evidence="14">Lacks conserved residue(s) required for the propagation of feature annotation.</text>
</comment>
<feature type="domain" description="MIR" evidence="15">
    <location>
        <begin position="182"/>
        <end position="239"/>
    </location>
</feature>
<reference evidence="17" key="1">
    <citation type="journal article" date="2018" name="Nat. Microbiol.">
        <title>Leveraging single-cell genomics to expand the fungal tree of life.</title>
        <authorList>
            <person name="Ahrendt S.R."/>
            <person name="Quandt C.A."/>
            <person name="Ciobanu D."/>
            <person name="Clum A."/>
            <person name="Salamov A."/>
            <person name="Andreopoulos B."/>
            <person name="Cheng J.F."/>
            <person name="Woyke T."/>
            <person name="Pelin A."/>
            <person name="Henrissat B."/>
            <person name="Reynolds N.K."/>
            <person name="Benny G.L."/>
            <person name="Smith M.E."/>
            <person name="James T.Y."/>
            <person name="Grigoriev I.V."/>
        </authorList>
    </citation>
    <scope>NUCLEOTIDE SEQUENCE [LARGE SCALE GENOMIC DNA]</scope>
    <source>
        <strain evidence="17">Benny S71-1</strain>
    </source>
</reference>
<evidence type="ECO:0000256" key="8">
    <source>
        <dbReference type="ARBA" id="ARBA00022737"/>
    </source>
</evidence>
<feature type="transmembrane region" description="Helical" evidence="14">
    <location>
        <begin position="56"/>
        <end position="81"/>
    </location>
</feature>
<evidence type="ECO:0000256" key="11">
    <source>
        <dbReference type="ARBA" id="ARBA00023136"/>
    </source>
</evidence>
<dbReference type="EC" id="2.4.1.109" evidence="4 14"/>
<evidence type="ECO:0000256" key="14">
    <source>
        <dbReference type="RuleBase" id="RU367007"/>
    </source>
</evidence>
<feature type="domain" description="MIR" evidence="15">
    <location>
        <begin position="247"/>
        <end position="305"/>
    </location>
</feature>
<dbReference type="UniPathway" id="UPA00378"/>
<comment type="similarity">
    <text evidence="3 14">Belongs to the glycosyltransferase 39 family.</text>
</comment>
<sequence>DWWAWLLFSGVSLGLVASVKWVGLFSVALVGLYTLADLFIKLGDTSMPVRRYAKHWVARIIGLIIVPIIIYMFSFALHFAVLNRSGDGDAQMSSLFQAGLRGSDLVDNPLEVVYGSAATLRTSAYGAGLLHSHIQSFPVGSQQQQVTTYGHKDENNYWIMERGSNQTAARLEAGLGLLDDPLEPLKHGSTVRLFHNATKAYLHVNNLPAPMTKTALEVACLKGEEAGHDRSYEWRVELVDDLSGRSPAEIHALTTRFHLRHVEHNCLLRAHSKNLPEWGFKQGEVVCDSEHGPGDAANIWNVEWHRNAKLPPAPPSSFRTSFTRDFIHLNAAMWTSNNALVPDDTREDRATSKAWEWPLMLVGMRMAGWGDDQVKFLLLGNPAVWWTSTLCILLIGILVVLYDARRRRGYNGWLPEEYENFLFGAYVIAGGWFFHYIPFFIMGRVLYLHHYLPALYISTLGIPFVIDHCTRRATITTQRIVYSSVVMLVICTFAYFAPLTFGYNKPIEDMRGRSWLKKWQVVDYPLLSD</sequence>
<keyword evidence="17" id="KW-1185">Reference proteome</keyword>
<dbReference type="AlphaFoldDB" id="A0A4P9YYK6"/>
<protein>
    <recommendedName>
        <fullName evidence="4 14">Dolichyl-phosphate-mannose--protein mannosyltransferase</fullName>
        <ecNumber evidence="4 14">2.4.1.109</ecNumber>
    </recommendedName>
</protein>
<comment type="function">
    <text evidence="14">Transfers mannose from Dol-P-mannose to Ser or Thr residues on proteins.</text>
</comment>
<accession>A0A4P9YYK6</accession>
<comment type="pathway">
    <text evidence="2 14">Protein modification; protein glycosylation.</text>
</comment>
<feature type="domain" description="MIR" evidence="15">
    <location>
        <begin position="109"/>
        <end position="163"/>
    </location>
</feature>
<dbReference type="EMBL" id="KZ989846">
    <property type="protein sequence ID" value="RKP25196.1"/>
    <property type="molecule type" value="Genomic_DNA"/>
</dbReference>
<evidence type="ECO:0000256" key="9">
    <source>
        <dbReference type="ARBA" id="ARBA00022824"/>
    </source>
</evidence>
<dbReference type="PANTHER" id="PTHR10050:SF46">
    <property type="entry name" value="PROTEIN O-MANNOSYL-TRANSFERASE 2"/>
    <property type="match status" value="1"/>
</dbReference>
<evidence type="ECO:0000256" key="5">
    <source>
        <dbReference type="ARBA" id="ARBA00022676"/>
    </source>
</evidence>
<evidence type="ECO:0000259" key="15">
    <source>
        <dbReference type="PROSITE" id="PS50919"/>
    </source>
</evidence>
<feature type="transmembrane region" description="Helical" evidence="14">
    <location>
        <begin position="480"/>
        <end position="501"/>
    </location>
</feature>